<organism evidence="2">
    <name type="scientific">uncultured Ramlibacter sp</name>
    <dbReference type="NCBI Taxonomy" id="260755"/>
    <lineage>
        <taxon>Bacteria</taxon>
        <taxon>Pseudomonadati</taxon>
        <taxon>Pseudomonadota</taxon>
        <taxon>Betaproteobacteria</taxon>
        <taxon>Burkholderiales</taxon>
        <taxon>Comamonadaceae</taxon>
        <taxon>Ramlibacter</taxon>
        <taxon>environmental samples</taxon>
    </lineage>
</organism>
<reference evidence="2" key="1">
    <citation type="submission" date="2020-02" db="EMBL/GenBank/DDBJ databases">
        <authorList>
            <person name="Meier V. D."/>
        </authorList>
    </citation>
    <scope>NUCLEOTIDE SEQUENCE</scope>
    <source>
        <strain evidence="2">AVDCRST_MAG51</strain>
    </source>
</reference>
<feature type="non-terminal residue" evidence="2">
    <location>
        <position position="1"/>
    </location>
</feature>
<accession>A0A6J4NGG7</accession>
<feature type="non-terminal residue" evidence="2">
    <location>
        <position position="102"/>
    </location>
</feature>
<proteinExistence type="predicted"/>
<name>A0A6J4NGG7_9BURK</name>
<dbReference type="EMBL" id="CADCUX010000001">
    <property type="protein sequence ID" value="CAA9383874.1"/>
    <property type="molecule type" value="Genomic_DNA"/>
</dbReference>
<keyword evidence="2" id="KW-0223">Dioxygenase</keyword>
<sequence length="102" mass="10935">ARAHGVDAAPDLAAEDAQRGGVLLPRGNRGIRARLRAGPAGRVHGDLRGRRRDRAAHGRRAAGADEAWRQRDRPLPEPDGRRHAALPRVVPDADGQQSLPGL</sequence>
<feature type="compositionally biased region" description="Basic and acidic residues" evidence="1">
    <location>
        <begin position="62"/>
        <end position="82"/>
    </location>
</feature>
<dbReference type="GO" id="GO:0051213">
    <property type="term" value="F:dioxygenase activity"/>
    <property type="evidence" value="ECO:0007669"/>
    <property type="project" value="UniProtKB-KW"/>
</dbReference>
<keyword evidence="2" id="KW-0560">Oxidoreductase</keyword>
<evidence type="ECO:0000256" key="1">
    <source>
        <dbReference type="SAM" id="MobiDB-lite"/>
    </source>
</evidence>
<feature type="compositionally biased region" description="Basic residues" evidence="1">
    <location>
        <begin position="49"/>
        <end position="60"/>
    </location>
</feature>
<evidence type="ECO:0000313" key="2">
    <source>
        <dbReference type="EMBL" id="CAA9383874.1"/>
    </source>
</evidence>
<dbReference type="AlphaFoldDB" id="A0A6J4NGG7"/>
<gene>
    <name evidence="2" type="ORF">AVDCRST_MAG51-149</name>
</gene>
<feature type="region of interest" description="Disordered" evidence="1">
    <location>
        <begin position="1"/>
        <end position="102"/>
    </location>
</feature>
<protein>
    <submittedName>
        <fullName evidence="2">Phenylpropionate dioxygenase and related ring-hydroxylating dioxygenases, large terminal subunit</fullName>
    </submittedName>
</protein>